<dbReference type="RefSeq" id="WP_139170122.1">
    <property type="nucleotide sequence ID" value="NZ_BKAT01000035.1"/>
</dbReference>
<sequence length="324" mass="35678">MKTVYYVLLLVIVAIGCKKDDKDSGPGPGNGNYNYGSGTIYIKQGTEGITRFEMSTGVLSGLISNWQGSGWDISWDGLMGVKQINKSTFDTRYIIFKTSDASTIREIAYEPNDNNGGLPSISPDGTRLALWPTYRDGLVILDMQGRVLKNIGGYGSTHEFKSYDPICWEPGGTILFKKDGGLWRTTTDFSRATKVRDIPFSDWRGYVSASPDGQKIVLSAGEHIWLMNADGSDFHRVTESIFSEVAPCFSPDSKYIAMKANPRAPGDGDLGGNVYHLCIIPADGKVYNTYPGEDNRVIHPMVKGDIRDSRGLGKTIVGDFVWRK</sequence>
<dbReference type="EMBL" id="FNRL01000009">
    <property type="protein sequence ID" value="SEA53183.1"/>
    <property type="molecule type" value="Genomic_DNA"/>
</dbReference>
<keyword evidence="2" id="KW-1185">Reference proteome</keyword>
<organism evidence="1 2">
    <name type="scientific">Chitinophaga terrae</name>
    <name type="common">ex Kim and Jung 2007</name>
    <dbReference type="NCBI Taxonomy" id="408074"/>
    <lineage>
        <taxon>Bacteria</taxon>
        <taxon>Pseudomonadati</taxon>
        <taxon>Bacteroidota</taxon>
        <taxon>Chitinophagia</taxon>
        <taxon>Chitinophagales</taxon>
        <taxon>Chitinophagaceae</taxon>
        <taxon>Chitinophaga</taxon>
    </lineage>
</organism>
<accession>A0A1H4BYM3</accession>
<dbReference type="Pfam" id="PF07676">
    <property type="entry name" value="PD40"/>
    <property type="match status" value="1"/>
</dbReference>
<dbReference type="OrthoDB" id="9815657at2"/>
<evidence type="ECO:0000313" key="1">
    <source>
        <dbReference type="EMBL" id="SEA53183.1"/>
    </source>
</evidence>
<gene>
    <name evidence="1" type="ORF">SAMN05660909_02329</name>
</gene>
<evidence type="ECO:0000313" key="2">
    <source>
        <dbReference type="Proteomes" id="UP000199656"/>
    </source>
</evidence>
<dbReference type="SUPFAM" id="SSF82171">
    <property type="entry name" value="DPP6 N-terminal domain-like"/>
    <property type="match status" value="1"/>
</dbReference>
<dbReference type="STRING" id="408074.SAMN05660909_02329"/>
<protein>
    <submittedName>
        <fullName evidence="1">WD40-like Beta Propeller Repeat</fullName>
    </submittedName>
</protein>
<dbReference type="PROSITE" id="PS51257">
    <property type="entry name" value="PROKAR_LIPOPROTEIN"/>
    <property type="match status" value="1"/>
</dbReference>
<name>A0A1H4BYM3_9BACT</name>
<dbReference type="AlphaFoldDB" id="A0A1H4BYM3"/>
<proteinExistence type="predicted"/>
<dbReference type="InterPro" id="IPR011042">
    <property type="entry name" value="6-blade_b-propeller_TolB-like"/>
</dbReference>
<dbReference type="Proteomes" id="UP000199656">
    <property type="component" value="Unassembled WGS sequence"/>
</dbReference>
<reference evidence="2" key="1">
    <citation type="submission" date="2016-10" db="EMBL/GenBank/DDBJ databases">
        <authorList>
            <person name="Varghese N."/>
            <person name="Submissions S."/>
        </authorList>
    </citation>
    <scope>NUCLEOTIDE SEQUENCE [LARGE SCALE GENOMIC DNA]</scope>
    <source>
        <strain evidence="2">DSM 23920</strain>
    </source>
</reference>
<dbReference type="InterPro" id="IPR011659">
    <property type="entry name" value="WD40"/>
</dbReference>
<dbReference type="Gene3D" id="2.120.10.30">
    <property type="entry name" value="TolB, C-terminal domain"/>
    <property type="match status" value="1"/>
</dbReference>